<sequence>MGQFLMGLDEVYAPIRSIILTTDFRPDVKGTFATLSRDESHRGTQSHNVSKSGNGNTTFVTRTNNRNNNWSGSNNHPKRLNRPNLVCTHYNMNGHIVDGCFEVVGYPPNFKKNNGTNRGSTSNNVVLGNKYQSAGSSNSFTDDQYKRLMDLISEKFGSSSMPANIAGFNYSGASQHMTYTILNMFNVVDVSKVNMTVGHPNGTKALVTHVGSLKLTDKIVIHNVLVVPRYQVSLLSVYSLKDNLSNEPCDDRRDNVSDKGKGTNQLSQGGTENIGNARRDDEGHPDDSILAESD</sequence>
<feature type="compositionally biased region" description="Polar residues" evidence="1">
    <location>
        <begin position="43"/>
        <end position="53"/>
    </location>
</feature>
<evidence type="ECO:0000259" key="2">
    <source>
        <dbReference type="Pfam" id="PF22936"/>
    </source>
</evidence>
<comment type="caution">
    <text evidence="3">The sequence shown here is derived from an EMBL/GenBank/DDBJ whole genome shotgun (WGS) entry which is preliminary data.</text>
</comment>
<feature type="region of interest" description="Disordered" evidence="1">
    <location>
        <begin position="246"/>
        <end position="294"/>
    </location>
</feature>
<feature type="compositionally biased region" description="Basic and acidic residues" evidence="1">
    <location>
        <begin position="249"/>
        <end position="261"/>
    </location>
</feature>
<evidence type="ECO:0000313" key="3">
    <source>
        <dbReference type="EMBL" id="GJS89414.1"/>
    </source>
</evidence>
<feature type="domain" description="Retrovirus-related Pol polyprotein from transposon TNT 1-94-like beta-barrel" evidence="2">
    <location>
        <begin position="171"/>
        <end position="242"/>
    </location>
</feature>
<feature type="compositionally biased region" description="Basic and acidic residues" evidence="1">
    <location>
        <begin position="277"/>
        <end position="287"/>
    </location>
</feature>
<dbReference type="Proteomes" id="UP001151760">
    <property type="component" value="Unassembled WGS sequence"/>
</dbReference>
<name>A0ABQ4ZGT6_9ASTR</name>
<keyword evidence="4" id="KW-1185">Reference proteome</keyword>
<protein>
    <recommendedName>
        <fullName evidence="2">Retrovirus-related Pol polyprotein from transposon TNT 1-94-like beta-barrel domain-containing protein</fullName>
    </recommendedName>
</protein>
<dbReference type="Pfam" id="PF22936">
    <property type="entry name" value="Pol_BBD"/>
    <property type="match status" value="1"/>
</dbReference>
<dbReference type="PANTHER" id="PTHR34222:SF99">
    <property type="entry name" value="PROTEIN, PUTATIVE-RELATED"/>
    <property type="match status" value="1"/>
</dbReference>
<reference evidence="3" key="1">
    <citation type="journal article" date="2022" name="Int. J. Mol. Sci.">
        <title>Draft Genome of Tanacetum Coccineum: Genomic Comparison of Closely Related Tanacetum-Family Plants.</title>
        <authorList>
            <person name="Yamashiro T."/>
            <person name="Shiraishi A."/>
            <person name="Nakayama K."/>
            <person name="Satake H."/>
        </authorList>
    </citation>
    <scope>NUCLEOTIDE SEQUENCE</scope>
</reference>
<feature type="compositionally biased region" description="Low complexity" evidence="1">
    <location>
        <begin position="54"/>
        <end position="75"/>
    </location>
</feature>
<dbReference type="PANTHER" id="PTHR34222">
    <property type="entry name" value="GAG_PRE-INTEGRS DOMAIN-CONTAINING PROTEIN"/>
    <property type="match status" value="1"/>
</dbReference>
<evidence type="ECO:0000313" key="4">
    <source>
        <dbReference type="Proteomes" id="UP001151760"/>
    </source>
</evidence>
<evidence type="ECO:0000256" key="1">
    <source>
        <dbReference type="SAM" id="MobiDB-lite"/>
    </source>
</evidence>
<organism evidence="3 4">
    <name type="scientific">Tanacetum coccineum</name>
    <dbReference type="NCBI Taxonomy" id="301880"/>
    <lineage>
        <taxon>Eukaryota</taxon>
        <taxon>Viridiplantae</taxon>
        <taxon>Streptophyta</taxon>
        <taxon>Embryophyta</taxon>
        <taxon>Tracheophyta</taxon>
        <taxon>Spermatophyta</taxon>
        <taxon>Magnoliopsida</taxon>
        <taxon>eudicotyledons</taxon>
        <taxon>Gunneridae</taxon>
        <taxon>Pentapetalae</taxon>
        <taxon>asterids</taxon>
        <taxon>campanulids</taxon>
        <taxon>Asterales</taxon>
        <taxon>Asteraceae</taxon>
        <taxon>Asteroideae</taxon>
        <taxon>Anthemideae</taxon>
        <taxon>Anthemidinae</taxon>
        <taxon>Tanacetum</taxon>
    </lineage>
</organism>
<proteinExistence type="predicted"/>
<dbReference type="EMBL" id="BQNB010011347">
    <property type="protein sequence ID" value="GJS89414.1"/>
    <property type="molecule type" value="Genomic_DNA"/>
</dbReference>
<gene>
    <name evidence="3" type="ORF">Tco_0772050</name>
</gene>
<accession>A0ABQ4ZGT6</accession>
<feature type="region of interest" description="Disordered" evidence="1">
    <location>
        <begin position="35"/>
        <end position="80"/>
    </location>
</feature>
<feature type="compositionally biased region" description="Polar residues" evidence="1">
    <location>
        <begin position="262"/>
        <end position="274"/>
    </location>
</feature>
<dbReference type="InterPro" id="IPR054722">
    <property type="entry name" value="PolX-like_BBD"/>
</dbReference>
<reference evidence="3" key="2">
    <citation type="submission" date="2022-01" db="EMBL/GenBank/DDBJ databases">
        <authorList>
            <person name="Yamashiro T."/>
            <person name="Shiraishi A."/>
            <person name="Satake H."/>
            <person name="Nakayama K."/>
        </authorList>
    </citation>
    <scope>NUCLEOTIDE SEQUENCE</scope>
</reference>